<evidence type="ECO:0000313" key="5">
    <source>
        <dbReference type="EMBL" id="KKN20115.1"/>
    </source>
</evidence>
<keyword evidence="4" id="KW-0456">Lyase</keyword>
<sequence length="175" mass="20235">MQEPLTPSDSNSDASLESWSIQKDFRFEAAHRLETHDGKCRRLHGHSYRLEIEVGRGHLYEKSPSKGMVIDFANLSKVVEDYVLKTFDHRFLATEETPDVLLNALHLTEVVRLKIPASTAEHLARVIGERLLESGSMMQRVLRRVTVWETENSKATWHRYGYFTPQTKSRRQLVS</sequence>
<dbReference type="PANTHER" id="PTHR12589">
    <property type="entry name" value="PYRUVOYL TETRAHYDROBIOPTERIN SYNTHASE"/>
    <property type="match status" value="1"/>
</dbReference>
<gene>
    <name evidence="5" type="ORF">LCGC14_0938980</name>
</gene>
<proteinExistence type="predicted"/>
<evidence type="ECO:0000256" key="3">
    <source>
        <dbReference type="ARBA" id="ARBA00022833"/>
    </source>
</evidence>
<accession>A0A0F9NKQ8</accession>
<dbReference type="EMBL" id="LAZR01003271">
    <property type="protein sequence ID" value="KKN20115.1"/>
    <property type="molecule type" value="Genomic_DNA"/>
</dbReference>
<reference evidence="5" key="1">
    <citation type="journal article" date="2015" name="Nature">
        <title>Complex archaea that bridge the gap between prokaryotes and eukaryotes.</title>
        <authorList>
            <person name="Spang A."/>
            <person name="Saw J.H."/>
            <person name="Jorgensen S.L."/>
            <person name="Zaremba-Niedzwiedzka K."/>
            <person name="Martijn J."/>
            <person name="Lind A.E."/>
            <person name="van Eijk R."/>
            <person name="Schleper C."/>
            <person name="Guy L."/>
            <person name="Ettema T.J."/>
        </authorList>
    </citation>
    <scope>NUCLEOTIDE SEQUENCE</scope>
</reference>
<comment type="cofactor">
    <cofactor evidence="1">
        <name>Zn(2+)</name>
        <dbReference type="ChEBI" id="CHEBI:29105"/>
    </cofactor>
</comment>
<dbReference type="PIRSF" id="PIRSF006113">
    <property type="entry name" value="PTP_synth"/>
    <property type="match status" value="1"/>
</dbReference>
<keyword evidence="2" id="KW-0479">Metal-binding</keyword>
<evidence type="ECO:0000256" key="4">
    <source>
        <dbReference type="ARBA" id="ARBA00023239"/>
    </source>
</evidence>
<evidence type="ECO:0000256" key="1">
    <source>
        <dbReference type="ARBA" id="ARBA00001947"/>
    </source>
</evidence>
<dbReference type="SUPFAM" id="SSF55620">
    <property type="entry name" value="Tetrahydrobiopterin biosynthesis enzymes-like"/>
    <property type="match status" value="1"/>
</dbReference>
<organism evidence="5">
    <name type="scientific">marine sediment metagenome</name>
    <dbReference type="NCBI Taxonomy" id="412755"/>
    <lineage>
        <taxon>unclassified sequences</taxon>
        <taxon>metagenomes</taxon>
        <taxon>ecological metagenomes</taxon>
    </lineage>
</organism>
<evidence type="ECO:0008006" key="6">
    <source>
        <dbReference type="Google" id="ProtNLM"/>
    </source>
</evidence>
<evidence type="ECO:0000256" key="2">
    <source>
        <dbReference type="ARBA" id="ARBA00022723"/>
    </source>
</evidence>
<comment type="caution">
    <text evidence="5">The sequence shown here is derived from an EMBL/GenBank/DDBJ whole genome shotgun (WGS) entry which is preliminary data.</text>
</comment>
<protein>
    <recommendedName>
        <fullName evidence="6">6-pyruvoyl tetrahydrobiopterin synthase</fullName>
    </recommendedName>
</protein>
<dbReference type="InterPro" id="IPR038418">
    <property type="entry name" value="6-PTP_synth/QueD_sf"/>
</dbReference>
<dbReference type="GO" id="GO:0016829">
    <property type="term" value="F:lyase activity"/>
    <property type="evidence" value="ECO:0007669"/>
    <property type="project" value="UniProtKB-KW"/>
</dbReference>
<dbReference type="InterPro" id="IPR007115">
    <property type="entry name" value="6-PTP_synth/QueD"/>
</dbReference>
<dbReference type="Gene3D" id="3.30.479.10">
    <property type="entry name" value="6-pyruvoyl tetrahydropterin synthase/QueD"/>
    <property type="match status" value="1"/>
</dbReference>
<keyword evidence="3" id="KW-0862">Zinc</keyword>
<name>A0A0F9NKQ8_9ZZZZ</name>
<dbReference type="AlphaFoldDB" id="A0A0F9NKQ8"/>
<dbReference type="Pfam" id="PF01242">
    <property type="entry name" value="PTPS"/>
    <property type="match status" value="1"/>
</dbReference>
<dbReference type="PANTHER" id="PTHR12589:SF7">
    <property type="entry name" value="6-PYRUVOYL TETRAHYDROBIOPTERIN SYNTHASE"/>
    <property type="match status" value="1"/>
</dbReference>
<dbReference type="GO" id="GO:0046872">
    <property type="term" value="F:metal ion binding"/>
    <property type="evidence" value="ECO:0007669"/>
    <property type="project" value="UniProtKB-KW"/>
</dbReference>